<evidence type="ECO:0000259" key="1">
    <source>
        <dbReference type="Pfam" id="PF14420"/>
    </source>
</evidence>
<dbReference type="RefSeq" id="XP_022473136.1">
    <property type="nucleotide sequence ID" value="XM_022620298.1"/>
</dbReference>
<accession>A0A1G4B3T2</accession>
<dbReference type="Proteomes" id="UP000176998">
    <property type="component" value="Unassembled WGS sequence"/>
</dbReference>
<dbReference type="Pfam" id="PF14420">
    <property type="entry name" value="Clr5"/>
    <property type="match status" value="1"/>
</dbReference>
<dbReference type="PANTHER" id="PTHR38788">
    <property type="entry name" value="CLR5 DOMAIN-CONTAINING PROTEIN"/>
    <property type="match status" value="1"/>
</dbReference>
<dbReference type="EMBL" id="MJBS01000075">
    <property type="protein sequence ID" value="OHE95975.1"/>
    <property type="molecule type" value="Genomic_DNA"/>
</dbReference>
<evidence type="ECO:0000313" key="3">
    <source>
        <dbReference type="Proteomes" id="UP000176998"/>
    </source>
</evidence>
<feature type="domain" description="Clr5" evidence="1">
    <location>
        <begin position="21"/>
        <end position="77"/>
    </location>
</feature>
<dbReference type="GeneID" id="34561808"/>
<dbReference type="OrthoDB" id="539213at2759"/>
<sequence>MDPPLVLGPAPVATFHHIPYEQRWEPLKDIIVKAFLGDDTSRPLTFPKLSEFMTKHHGFKALPAQYRYRLSQWGIRKNTKKDEKTALITAIGKRNRPGSRISDVEIRQGELMRPVDSKQVKRFINDTIRHYPTPPMTPGMLSQWNLPYAAYRASLTRQDDQASPFSHNPPTPQYLHVNSPEASAGQTSDMTPTSALIRRKTLLDRASLLLQGRREELLSGCNVDDRRTISDWLHDYWMHSFVTAKFWGVGPQEWTARLISEVTLGSAATGTPQTLQSPLAWASAPSPRELLLTEAPQPTNLCHWVIHSVDGVVYEDAESPPREEQARFDLDDQSSWTEWPVSAGDRSYQSSMQEAFTHNRFSTIAPDDVPIANEVVSEIISKSPTQLKLDSWAFAIMAGNLELISKLLIDLRHSFSPAVCHSMMAIFLPPSRPNINAFSGLFRRRCTNCGLEMKLGPLHTLVVVAFHLAENGKSGETLFGALACLVCLLVLGADASQAADLSVLAIFSSPDEEECRHRRVTAMELAEQVPEEFSDGWKPSCKLGWRCLLLILRHATTSPQQEKPFVKFSNRTNLCCFPFDDTKSDEWDDLCPMFEEHESVKLPRVNRNLGDLWATIQTEILTYRKITSIDPSISDHFQLSSLLRWLEQETESFETPLLTDGMINTHTPCGWFGADDTLITVVAGDMCSRYFMNLDIWSRASFVDVMVPIGYS</sequence>
<dbReference type="InterPro" id="IPR025676">
    <property type="entry name" value="Clr5_dom"/>
</dbReference>
<comment type="caution">
    <text evidence="2">The sequence shown here is derived from an EMBL/GenBank/DDBJ whole genome shotgun (WGS) entry which is preliminary data.</text>
</comment>
<name>A0A1G4B3T2_9PEZI</name>
<reference evidence="2 3" key="1">
    <citation type="submission" date="2016-09" db="EMBL/GenBank/DDBJ databases">
        <authorList>
            <person name="Capua I."/>
            <person name="De Benedictis P."/>
            <person name="Joannis T."/>
            <person name="Lombin L.H."/>
            <person name="Cattoli G."/>
        </authorList>
    </citation>
    <scope>NUCLEOTIDE SEQUENCE [LARGE SCALE GENOMIC DNA]</scope>
    <source>
        <strain evidence="2 3">IMI 309357</strain>
    </source>
</reference>
<organism evidence="2 3">
    <name type="scientific">Colletotrichum orchidophilum</name>
    <dbReference type="NCBI Taxonomy" id="1209926"/>
    <lineage>
        <taxon>Eukaryota</taxon>
        <taxon>Fungi</taxon>
        <taxon>Dikarya</taxon>
        <taxon>Ascomycota</taxon>
        <taxon>Pezizomycotina</taxon>
        <taxon>Sordariomycetes</taxon>
        <taxon>Hypocreomycetidae</taxon>
        <taxon>Glomerellales</taxon>
        <taxon>Glomerellaceae</taxon>
        <taxon>Colletotrichum</taxon>
    </lineage>
</organism>
<dbReference type="STRING" id="1209926.A0A1G4B3T2"/>
<gene>
    <name evidence="2" type="ORF">CORC01_08668</name>
</gene>
<keyword evidence="3" id="KW-1185">Reference proteome</keyword>
<proteinExistence type="predicted"/>
<evidence type="ECO:0000313" key="2">
    <source>
        <dbReference type="EMBL" id="OHE95975.1"/>
    </source>
</evidence>
<protein>
    <recommendedName>
        <fullName evidence="1">Clr5 domain-containing protein</fullName>
    </recommendedName>
</protein>
<dbReference type="PANTHER" id="PTHR38788:SF3">
    <property type="entry name" value="CLR5 DOMAIN-CONTAINING PROTEIN"/>
    <property type="match status" value="1"/>
</dbReference>
<dbReference type="AlphaFoldDB" id="A0A1G4B3T2"/>